<dbReference type="AlphaFoldDB" id="A0A430AVG2"/>
<evidence type="ECO:0000313" key="2">
    <source>
        <dbReference type="Proteomes" id="UP000286773"/>
    </source>
</evidence>
<name>A0A430AVG2_9ENTE</name>
<dbReference type="Proteomes" id="UP000286773">
    <property type="component" value="Unassembled WGS sequence"/>
</dbReference>
<sequence length="60" mass="7140">MAENKYEEELAKLVLGEVSELVVEKGDFFLFREAWREHPDRDKIVGEAFLYGKIIYRFKS</sequence>
<dbReference type="EMBL" id="NGKC01000006">
    <property type="protein sequence ID" value="RSU12042.1"/>
    <property type="molecule type" value="Genomic_DNA"/>
</dbReference>
<accession>A0A430AVG2</accession>
<gene>
    <name evidence="1" type="ORF">CBF27_06345</name>
</gene>
<protein>
    <submittedName>
        <fullName evidence="1">Uncharacterized protein</fullName>
    </submittedName>
</protein>
<proteinExistence type="predicted"/>
<keyword evidence="2" id="KW-1185">Reference proteome</keyword>
<comment type="caution">
    <text evidence="1">The sequence shown here is derived from an EMBL/GenBank/DDBJ whole genome shotgun (WGS) entry which is preliminary data.</text>
</comment>
<evidence type="ECO:0000313" key="1">
    <source>
        <dbReference type="EMBL" id="RSU12042.1"/>
    </source>
</evidence>
<dbReference type="RefSeq" id="WP_126813488.1">
    <property type="nucleotide sequence ID" value="NZ_NGKC01000006.1"/>
</dbReference>
<organism evidence="1 2">
    <name type="scientific">Vagococcus acidifermentans</name>
    <dbReference type="NCBI Taxonomy" id="564710"/>
    <lineage>
        <taxon>Bacteria</taxon>
        <taxon>Bacillati</taxon>
        <taxon>Bacillota</taxon>
        <taxon>Bacilli</taxon>
        <taxon>Lactobacillales</taxon>
        <taxon>Enterococcaceae</taxon>
        <taxon>Vagococcus</taxon>
    </lineage>
</organism>
<dbReference type="OrthoDB" id="2146345at2"/>
<reference evidence="1 2" key="1">
    <citation type="submission" date="2017-05" db="EMBL/GenBank/DDBJ databases">
        <title>Vagococcus spp. assemblies.</title>
        <authorList>
            <person name="Gulvik C.A."/>
        </authorList>
    </citation>
    <scope>NUCLEOTIDE SEQUENCE [LARGE SCALE GENOMIC DNA]</scope>
    <source>
        <strain evidence="1 2">LMG 24798</strain>
    </source>
</reference>